<dbReference type="GO" id="GO:0016832">
    <property type="term" value="F:aldehyde-lyase activity"/>
    <property type="evidence" value="ECO:0007669"/>
    <property type="project" value="TreeGrafter"/>
</dbReference>
<keyword evidence="1" id="KW-0479">Metal-binding</keyword>
<gene>
    <name evidence="4" type="ORF">HMPREF1090_03831</name>
</gene>
<dbReference type="Proteomes" id="UP000013085">
    <property type="component" value="Unassembled WGS sequence"/>
</dbReference>
<evidence type="ECO:0000256" key="1">
    <source>
        <dbReference type="ARBA" id="ARBA00022723"/>
    </source>
</evidence>
<sequence>MLETLKEQVVAVAKEAERLGMCRHKSGNFSIFDPETGYVVITPSGVARDVLGTEHVCVMDLWGKVIERAAEVKPSSEAMMHLYIYKERKDIRAIVHTHARYSTAFSIMNKPIMPIVYECAYLGKTGTVPVAPYGRAGTVDLARKVAEVMKEYDCCLMESHGAIAADKDMDAAFLKAQYVEEIAEMYYITLAAGNGAEPHALPVEELQKWAYPKEIIL</sequence>
<reference evidence="4 5" key="1">
    <citation type="submission" date="2013-01" db="EMBL/GenBank/DDBJ databases">
        <title>The Genome Sequence of Clostridium clostridioforme 90A8.</title>
        <authorList>
            <consortium name="The Broad Institute Genome Sequencing Platform"/>
            <person name="Earl A."/>
            <person name="Ward D."/>
            <person name="Feldgarden M."/>
            <person name="Gevers D."/>
            <person name="Courvalin P."/>
            <person name="Lambert T."/>
            <person name="Walker B."/>
            <person name="Young S.K."/>
            <person name="Zeng Q."/>
            <person name="Gargeya S."/>
            <person name="Fitzgerald M."/>
            <person name="Haas B."/>
            <person name="Abouelleil A."/>
            <person name="Alvarado L."/>
            <person name="Arachchi H.M."/>
            <person name="Berlin A.M."/>
            <person name="Chapman S.B."/>
            <person name="Dewar J."/>
            <person name="Goldberg J."/>
            <person name="Griggs A."/>
            <person name="Gujja S."/>
            <person name="Hansen M."/>
            <person name="Howarth C."/>
            <person name="Imamovic A."/>
            <person name="Larimer J."/>
            <person name="McCowan C."/>
            <person name="Murphy C."/>
            <person name="Neiman D."/>
            <person name="Pearson M."/>
            <person name="Priest M."/>
            <person name="Roberts A."/>
            <person name="Saif S."/>
            <person name="Shea T."/>
            <person name="Sisk P."/>
            <person name="Sykes S."/>
            <person name="Wortman J."/>
            <person name="Nusbaum C."/>
            <person name="Birren B."/>
        </authorList>
    </citation>
    <scope>NUCLEOTIDE SEQUENCE [LARGE SCALE GENOMIC DNA]</scope>
    <source>
        <strain evidence="4 5">90A8</strain>
    </source>
</reference>
<dbReference type="EMBL" id="AGYR01000040">
    <property type="protein sequence ID" value="ENZ12198.1"/>
    <property type="molecule type" value="Genomic_DNA"/>
</dbReference>
<proteinExistence type="predicted"/>
<dbReference type="AlphaFoldDB" id="A0A0E2HKU4"/>
<keyword evidence="2" id="KW-0456">Lyase</keyword>
<protein>
    <submittedName>
        <fullName evidence="4">L-ribulose-5-phosphate 4-epimerase</fullName>
    </submittedName>
</protein>
<evidence type="ECO:0000313" key="5">
    <source>
        <dbReference type="Proteomes" id="UP000013085"/>
    </source>
</evidence>
<dbReference type="Pfam" id="PF00596">
    <property type="entry name" value="Aldolase_II"/>
    <property type="match status" value="1"/>
</dbReference>
<dbReference type="RefSeq" id="WP_002593851.1">
    <property type="nucleotide sequence ID" value="NZ_KB850980.1"/>
</dbReference>
<evidence type="ECO:0000259" key="3">
    <source>
        <dbReference type="SMART" id="SM01007"/>
    </source>
</evidence>
<dbReference type="GO" id="GO:0046872">
    <property type="term" value="F:metal ion binding"/>
    <property type="evidence" value="ECO:0007669"/>
    <property type="project" value="UniProtKB-KW"/>
</dbReference>
<accession>A0A0E2HKU4</accession>
<feature type="domain" description="Class II aldolase/adducin N-terminal" evidence="3">
    <location>
        <begin position="7"/>
        <end position="187"/>
    </location>
</feature>
<dbReference type="PATRIC" id="fig|999408.3.peg.4098"/>
<comment type="caution">
    <text evidence="4">The sequence shown here is derived from an EMBL/GenBank/DDBJ whole genome shotgun (WGS) entry which is preliminary data.</text>
</comment>
<dbReference type="HOGENOM" id="CLU_006033_3_0_9"/>
<dbReference type="SMART" id="SM01007">
    <property type="entry name" value="Aldolase_II"/>
    <property type="match status" value="1"/>
</dbReference>
<dbReference type="InterPro" id="IPR050197">
    <property type="entry name" value="Aldolase_class_II_sugar_metab"/>
</dbReference>
<dbReference type="InterPro" id="IPR036409">
    <property type="entry name" value="Aldolase_II/adducin_N_sf"/>
</dbReference>
<name>A0A0E2HKU4_9FIRM</name>
<dbReference type="SUPFAM" id="SSF53639">
    <property type="entry name" value="AraD/HMP-PK domain-like"/>
    <property type="match status" value="1"/>
</dbReference>
<dbReference type="GO" id="GO:0005829">
    <property type="term" value="C:cytosol"/>
    <property type="evidence" value="ECO:0007669"/>
    <property type="project" value="TreeGrafter"/>
</dbReference>
<evidence type="ECO:0000313" key="4">
    <source>
        <dbReference type="EMBL" id="ENZ12198.1"/>
    </source>
</evidence>
<dbReference type="Gene3D" id="3.40.225.10">
    <property type="entry name" value="Class II aldolase/adducin N-terminal domain"/>
    <property type="match status" value="1"/>
</dbReference>
<dbReference type="PANTHER" id="PTHR22789">
    <property type="entry name" value="FUCULOSE PHOSPHATE ALDOLASE"/>
    <property type="match status" value="1"/>
</dbReference>
<dbReference type="GO" id="GO:0019323">
    <property type="term" value="P:pentose catabolic process"/>
    <property type="evidence" value="ECO:0007669"/>
    <property type="project" value="TreeGrafter"/>
</dbReference>
<dbReference type="PANTHER" id="PTHR22789:SF0">
    <property type="entry name" value="3-OXO-TETRONATE 4-PHOSPHATE DECARBOXYLASE-RELATED"/>
    <property type="match status" value="1"/>
</dbReference>
<dbReference type="InterPro" id="IPR001303">
    <property type="entry name" value="Aldolase_II/adducin_N"/>
</dbReference>
<organism evidence="4 5">
    <name type="scientific">[Clostridium] clostridioforme 90A8</name>
    <dbReference type="NCBI Taxonomy" id="999408"/>
    <lineage>
        <taxon>Bacteria</taxon>
        <taxon>Bacillati</taxon>
        <taxon>Bacillota</taxon>
        <taxon>Clostridia</taxon>
        <taxon>Lachnospirales</taxon>
        <taxon>Lachnospiraceae</taxon>
        <taxon>Enterocloster</taxon>
    </lineage>
</organism>
<evidence type="ECO:0000256" key="2">
    <source>
        <dbReference type="ARBA" id="ARBA00023239"/>
    </source>
</evidence>